<dbReference type="Proteomes" id="UP000052015">
    <property type="component" value="Unassembled WGS sequence"/>
</dbReference>
<protein>
    <recommendedName>
        <fullName evidence="1">Stage 0 sporulation protein A homolog</fullName>
    </recommendedName>
</protein>
<comment type="caution">
    <text evidence="9">The sequence shown here is derived from an EMBL/GenBank/DDBJ whole genome shotgun (WGS) entry which is preliminary data.</text>
</comment>
<dbReference type="SMART" id="SM00448">
    <property type="entry name" value="REC"/>
    <property type="match status" value="1"/>
</dbReference>
<evidence type="ECO:0000256" key="5">
    <source>
        <dbReference type="ARBA" id="ARBA00024867"/>
    </source>
</evidence>
<evidence type="ECO:0000256" key="6">
    <source>
        <dbReference type="PROSITE-ProRule" id="PRU00169"/>
    </source>
</evidence>
<dbReference type="Pfam" id="PF00072">
    <property type="entry name" value="Response_reg"/>
    <property type="match status" value="1"/>
</dbReference>
<dbReference type="SMART" id="SM00342">
    <property type="entry name" value="HTH_ARAC"/>
    <property type="match status" value="1"/>
</dbReference>
<evidence type="ECO:0000256" key="4">
    <source>
        <dbReference type="ARBA" id="ARBA00023163"/>
    </source>
</evidence>
<dbReference type="PANTHER" id="PTHR43280">
    <property type="entry name" value="ARAC-FAMILY TRANSCRIPTIONAL REGULATOR"/>
    <property type="match status" value="1"/>
</dbReference>
<keyword evidence="2" id="KW-0805">Transcription regulation</keyword>
<keyword evidence="4" id="KW-0804">Transcription</keyword>
<reference evidence="9 10" key="1">
    <citation type="submission" date="2015-09" db="EMBL/GenBank/DDBJ databases">
        <title>Draft genome sequence of a Caloramator mitchellensis, a moderate thermophile from the Great Artesian Basin of Australia.</title>
        <authorList>
            <person name="Patel B.K."/>
        </authorList>
    </citation>
    <scope>NUCLEOTIDE SEQUENCE [LARGE SCALE GENOMIC DNA]</scope>
    <source>
        <strain evidence="9 10">VF08</strain>
    </source>
</reference>
<accession>A0A0R3JVN3</accession>
<dbReference type="AlphaFoldDB" id="A0A0R3JVN3"/>
<proteinExistence type="predicted"/>
<dbReference type="STRING" id="908809.ABG79_01877"/>
<dbReference type="PRINTS" id="PR00032">
    <property type="entry name" value="HTHARAC"/>
</dbReference>
<keyword evidence="6" id="KW-0597">Phosphoprotein</keyword>
<evidence type="ECO:0000256" key="3">
    <source>
        <dbReference type="ARBA" id="ARBA00023125"/>
    </source>
</evidence>
<dbReference type="SUPFAM" id="SSF46689">
    <property type="entry name" value="Homeodomain-like"/>
    <property type="match status" value="2"/>
</dbReference>
<dbReference type="SUPFAM" id="SSF52172">
    <property type="entry name" value="CheY-like"/>
    <property type="match status" value="1"/>
</dbReference>
<evidence type="ECO:0000259" key="8">
    <source>
        <dbReference type="PROSITE" id="PS50110"/>
    </source>
</evidence>
<evidence type="ECO:0000313" key="9">
    <source>
        <dbReference type="EMBL" id="KRQ86365.1"/>
    </source>
</evidence>
<dbReference type="PATRIC" id="fig|908809.3.peg.1878"/>
<dbReference type="PROSITE" id="PS01124">
    <property type="entry name" value="HTH_ARAC_FAMILY_2"/>
    <property type="match status" value="1"/>
</dbReference>
<dbReference type="Gene3D" id="1.10.10.60">
    <property type="entry name" value="Homeodomain-like"/>
    <property type="match status" value="2"/>
</dbReference>
<dbReference type="PROSITE" id="PS50110">
    <property type="entry name" value="RESPONSE_REGULATORY"/>
    <property type="match status" value="1"/>
</dbReference>
<dbReference type="InterPro" id="IPR001789">
    <property type="entry name" value="Sig_transdc_resp-reg_receiver"/>
</dbReference>
<feature type="modified residue" description="4-aspartylphosphate" evidence="6">
    <location>
        <position position="55"/>
    </location>
</feature>
<dbReference type="RefSeq" id="WP_057979199.1">
    <property type="nucleotide sequence ID" value="NZ_LKHP01000011.1"/>
</dbReference>
<dbReference type="InterPro" id="IPR018060">
    <property type="entry name" value="HTH_AraC"/>
</dbReference>
<dbReference type="Pfam" id="PF12833">
    <property type="entry name" value="HTH_18"/>
    <property type="match status" value="1"/>
</dbReference>
<dbReference type="OrthoDB" id="324626at2"/>
<dbReference type="InterPro" id="IPR020449">
    <property type="entry name" value="Tscrpt_reg_AraC-type_HTH"/>
</dbReference>
<keyword evidence="10" id="KW-1185">Reference proteome</keyword>
<dbReference type="PROSITE" id="PS00041">
    <property type="entry name" value="HTH_ARAC_FAMILY_1"/>
    <property type="match status" value="1"/>
</dbReference>
<comment type="function">
    <text evidence="5">May play the central regulatory role in sporulation. It may be an element of the effector pathway responsible for the activation of sporulation genes in response to nutritional stress. Spo0A may act in concert with spo0H (a sigma factor) to control the expression of some genes that are critical to the sporulation process.</text>
</comment>
<name>A0A0R3JVN3_CALMK</name>
<gene>
    <name evidence="9" type="primary">yehT</name>
    <name evidence="9" type="ORF">ABG79_01877</name>
</gene>
<sequence>MLNILIADDEYLVIDYLKMIIEKNFDDINIIGTASTGREAIEKAISLKPDVVFMDIHMPGINGIEAIRQIKNTNNDVYFVILTAFEYFDYAKEALSLGVFEYLLKPVSKAKLVETINNLNSAIDKKRKSFLNEVELKERIDRIVPFLEGQFVSYKMYNIGTLNDVAFYENVFNMNLKKGYALCLMINSSNPFERQNFYDLFKIKLKSITTCLIGNPLSDRVVAFIPYEEKTSQKDVGKRIEEKLKTVTNTKYKIGIGRVYELENFNKSSNEAYIAATINNGKNIVYFDEIYIKDAGDDFPLHLETAFSNSILTGNFEEARKIFNEIFIKYSFIYSEDVDKIKTKLIELAFNMDKMLPYKLEDRNNFKQMFILSIIKTQNTLELRNQFIQYINEISTEIQNQKKEHVDDIIAKVLEFINKNYNQDISLYDAARSVNLSYHYLSKIFKDEIGKGFVDYLTELRIEKSIQLLSNQKISIKEICQNIGYNDPNYYCKIFKKVTGMTPSEFRMSKGLRGDLIG</sequence>
<dbReference type="InterPro" id="IPR009057">
    <property type="entry name" value="Homeodomain-like_sf"/>
</dbReference>
<dbReference type="EMBL" id="LKHP01000011">
    <property type="protein sequence ID" value="KRQ86365.1"/>
    <property type="molecule type" value="Genomic_DNA"/>
</dbReference>
<feature type="domain" description="Response regulatory" evidence="8">
    <location>
        <begin position="3"/>
        <end position="120"/>
    </location>
</feature>
<dbReference type="GO" id="GO:0043565">
    <property type="term" value="F:sequence-specific DNA binding"/>
    <property type="evidence" value="ECO:0007669"/>
    <property type="project" value="InterPro"/>
</dbReference>
<organism evidence="9 10">
    <name type="scientific">Caloramator mitchellensis</name>
    <dbReference type="NCBI Taxonomy" id="908809"/>
    <lineage>
        <taxon>Bacteria</taxon>
        <taxon>Bacillati</taxon>
        <taxon>Bacillota</taxon>
        <taxon>Clostridia</taxon>
        <taxon>Eubacteriales</taxon>
        <taxon>Clostridiaceae</taxon>
        <taxon>Caloramator</taxon>
    </lineage>
</organism>
<evidence type="ECO:0000256" key="2">
    <source>
        <dbReference type="ARBA" id="ARBA00023015"/>
    </source>
</evidence>
<dbReference type="InterPro" id="IPR011006">
    <property type="entry name" value="CheY-like_superfamily"/>
</dbReference>
<dbReference type="GO" id="GO:0000160">
    <property type="term" value="P:phosphorelay signal transduction system"/>
    <property type="evidence" value="ECO:0007669"/>
    <property type="project" value="InterPro"/>
</dbReference>
<evidence type="ECO:0000256" key="1">
    <source>
        <dbReference type="ARBA" id="ARBA00018672"/>
    </source>
</evidence>
<evidence type="ECO:0000313" key="10">
    <source>
        <dbReference type="Proteomes" id="UP000052015"/>
    </source>
</evidence>
<dbReference type="InterPro" id="IPR018062">
    <property type="entry name" value="HTH_AraC-typ_CS"/>
</dbReference>
<dbReference type="Gene3D" id="3.40.50.2300">
    <property type="match status" value="1"/>
</dbReference>
<evidence type="ECO:0000259" key="7">
    <source>
        <dbReference type="PROSITE" id="PS01124"/>
    </source>
</evidence>
<dbReference type="CDD" id="cd17536">
    <property type="entry name" value="REC_YesN-like"/>
    <property type="match status" value="1"/>
</dbReference>
<keyword evidence="3" id="KW-0238">DNA-binding</keyword>
<dbReference type="GO" id="GO:0003700">
    <property type="term" value="F:DNA-binding transcription factor activity"/>
    <property type="evidence" value="ECO:0007669"/>
    <property type="project" value="InterPro"/>
</dbReference>
<dbReference type="PANTHER" id="PTHR43280:SF2">
    <property type="entry name" value="HTH-TYPE TRANSCRIPTIONAL REGULATOR EXSA"/>
    <property type="match status" value="1"/>
</dbReference>
<feature type="domain" description="HTH araC/xylS-type" evidence="7">
    <location>
        <begin position="411"/>
        <end position="509"/>
    </location>
</feature>